<dbReference type="Proteomes" id="UP000799537">
    <property type="component" value="Unassembled WGS sequence"/>
</dbReference>
<keyword evidence="3" id="KW-1185">Reference proteome</keyword>
<dbReference type="PANTHER" id="PTHR42085:SF1">
    <property type="entry name" value="F-BOX DOMAIN-CONTAINING PROTEIN"/>
    <property type="match status" value="1"/>
</dbReference>
<feature type="compositionally biased region" description="Polar residues" evidence="1">
    <location>
        <begin position="91"/>
        <end position="105"/>
    </location>
</feature>
<protein>
    <submittedName>
        <fullName evidence="2">Uncharacterized protein</fullName>
    </submittedName>
</protein>
<evidence type="ECO:0000313" key="3">
    <source>
        <dbReference type="Proteomes" id="UP000799537"/>
    </source>
</evidence>
<dbReference type="AlphaFoldDB" id="A0A6A6CJ36"/>
<organism evidence="2 3">
    <name type="scientific">Zasmidium cellare ATCC 36951</name>
    <dbReference type="NCBI Taxonomy" id="1080233"/>
    <lineage>
        <taxon>Eukaryota</taxon>
        <taxon>Fungi</taxon>
        <taxon>Dikarya</taxon>
        <taxon>Ascomycota</taxon>
        <taxon>Pezizomycotina</taxon>
        <taxon>Dothideomycetes</taxon>
        <taxon>Dothideomycetidae</taxon>
        <taxon>Mycosphaerellales</taxon>
        <taxon>Mycosphaerellaceae</taxon>
        <taxon>Zasmidium</taxon>
    </lineage>
</organism>
<dbReference type="InterPro" id="IPR038883">
    <property type="entry name" value="AN11006-like"/>
</dbReference>
<evidence type="ECO:0000256" key="1">
    <source>
        <dbReference type="SAM" id="MobiDB-lite"/>
    </source>
</evidence>
<sequence length="337" mass="37443">MATTADTSATTPPAKMKSPQACLTGLPPELRVRIYGFVFSGLWTKEEEESVEARYPLAKSQELTVPKSKSKDELKEVGEDENQDMDKGQEESNPYRSPDVQSNSEIEVGNDEEAVEAGTELQETPPRQHCCSRHEDSPDIPGADPRPITCTCCFGRLNLSILSTNRLIYSEALPVFYGSVEPRVGLPTVFWSSDPAKDLREVLDRLPQSRLTMVSHVVLFRTTSAIAVGHDCCMLPAYDRLWEALASDLPNLKHVRIHLDLNVVFHVREFPFRYFAGVTRLSKLQTVGIELSCTQFRELSKDINEDGETIADLQVAFAGSIKGKAEGLGKRIEVTVS</sequence>
<dbReference type="EMBL" id="ML993597">
    <property type="protein sequence ID" value="KAF2166210.1"/>
    <property type="molecule type" value="Genomic_DNA"/>
</dbReference>
<evidence type="ECO:0000313" key="2">
    <source>
        <dbReference type="EMBL" id="KAF2166210.1"/>
    </source>
</evidence>
<reference evidence="2" key="1">
    <citation type="journal article" date="2020" name="Stud. Mycol.">
        <title>101 Dothideomycetes genomes: a test case for predicting lifestyles and emergence of pathogens.</title>
        <authorList>
            <person name="Haridas S."/>
            <person name="Albert R."/>
            <person name="Binder M."/>
            <person name="Bloem J."/>
            <person name="Labutti K."/>
            <person name="Salamov A."/>
            <person name="Andreopoulos B."/>
            <person name="Baker S."/>
            <person name="Barry K."/>
            <person name="Bills G."/>
            <person name="Bluhm B."/>
            <person name="Cannon C."/>
            <person name="Castanera R."/>
            <person name="Culley D."/>
            <person name="Daum C."/>
            <person name="Ezra D."/>
            <person name="Gonzalez J."/>
            <person name="Henrissat B."/>
            <person name="Kuo A."/>
            <person name="Liang C."/>
            <person name="Lipzen A."/>
            <person name="Lutzoni F."/>
            <person name="Magnuson J."/>
            <person name="Mondo S."/>
            <person name="Nolan M."/>
            <person name="Ohm R."/>
            <person name="Pangilinan J."/>
            <person name="Park H.-J."/>
            <person name="Ramirez L."/>
            <person name="Alfaro M."/>
            <person name="Sun H."/>
            <person name="Tritt A."/>
            <person name="Yoshinaga Y."/>
            <person name="Zwiers L.-H."/>
            <person name="Turgeon B."/>
            <person name="Goodwin S."/>
            <person name="Spatafora J."/>
            <person name="Crous P."/>
            <person name="Grigoriev I."/>
        </authorList>
    </citation>
    <scope>NUCLEOTIDE SEQUENCE</scope>
    <source>
        <strain evidence="2">ATCC 36951</strain>
    </source>
</reference>
<name>A0A6A6CJ36_ZASCE</name>
<feature type="compositionally biased region" description="Low complexity" evidence="1">
    <location>
        <begin position="1"/>
        <end position="14"/>
    </location>
</feature>
<proteinExistence type="predicted"/>
<gene>
    <name evidence="2" type="ORF">M409DRAFT_55074</name>
</gene>
<dbReference type="RefSeq" id="XP_033667099.1">
    <property type="nucleotide sequence ID" value="XM_033812905.1"/>
</dbReference>
<dbReference type="PANTHER" id="PTHR42085">
    <property type="entry name" value="F-BOX DOMAIN-CONTAINING PROTEIN"/>
    <property type="match status" value="1"/>
</dbReference>
<feature type="region of interest" description="Disordered" evidence="1">
    <location>
        <begin position="1"/>
        <end position="22"/>
    </location>
</feature>
<dbReference type="GeneID" id="54566177"/>
<accession>A0A6A6CJ36</accession>
<feature type="region of interest" description="Disordered" evidence="1">
    <location>
        <begin position="47"/>
        <end position="142"/>
    </location>
</feature>